<dbReference type="InterPro" id="IPR004692">
    <property type="entry name" value="SecG"/>
</dbReference>
<dbReference type="GO" id="GO:0005886">
    <property type="term" value="C:plasma membrane"/>
    <property type="evidence" value="ECO:0007669"/>
    <property type="project" value="UniProtKB-SubCell"/>
</dbReference>
<comment type="similarity">
    <text evidence="2 9">Belongs to the SecG family.</text>
</comment>
<evidence type="ECO:0000256" key="5">
    <source>
        <dbReference type="ARBA" id="ARBA00022927"/>
    </source>
</evidence>
<proteinExistence type="inferred from homology"/>
<feature type="transmembrane region" description="Helical" evidence="9">
    <location>
        <begin position="54"/>
        <end position="75"/>
    </location>
</feature>
<keyword evidence="9" id="KW-1003">Cell membrane</keyword>
<evidence type="ECO:0000256" key="3">
    <source>
        <dbReference type="ARBA" id="ARBA00022448"/>
    </source>
</evidence>
<keyword evidence="11" id="KW-1185">Reference proteome</keyword>
<evidence type="ECO:0000256" key="4">
    <source>
        <dbReference type="ARBA" id="ARBA00022692"/>
    </source>
</evidence>
<dbReference type="EMBL" id="CWGI01000001">
    <property type="protein sequence ID" value="CRX37162.1"/>
    <property type="molecule type" value="Genomic_DNA"/>
</dbReference>
<keyword evidence="6 9" id="KW-1133">Transmembrane helix</keyword>
<comment type="function">
    <text evidence="9">Involved in protein export. Participates in an early event of protein translocation.</text>
</comment>
<evidence type="ECO:0000256" key="1">
    <source>
        <dbReference type="ARBA" id="ARBA00004141"/>
    </source>
</evidence>
<dbReference type="Proteomes" id="UP000242141">
    <property type="component" value="Unassembled WGS sequence"/>
</dbReference>
<name>A0A0G7ZLX1_9MOLU</name>
<organism evidence="10 11">
    <name type="scientific">Candidatus Hepatoplasma crinochetorum</name>
    <dbReference type="NCBI Taxonomy" id="295596"/>
    <lineage>
        <taxon>Bacteria</taxon>
        <taxon>Bacillati</taxon>
        <taxon>Mycoplasmatota</taxon>
        <taxon>Mollicutes</taxon>
        <taxon>Candidatus Hepatoplasmataceae</taxon>
        <taxon>Candidatus Hepatoplasma</taxon>
    </lineage>
</organism>
<reference evidence="11" key="1">
    <citation type="submission" date="2015-05" db="EMBL/GenBank/DDBJ databases">
        <authorList>
            <person name="Collingro A."/>
        </authorList>
    </citation>
    <scope>NUCLEOTIDE SEQUENCE [LARGE SCALE GENOMIC DNA]</scope>
    <source>
        <strain evidence="11">Ps</strain>
    </source>
</reference>
<dbReference type="GO" id="GO:0009306">
    <property type="term" value="P:protein secretion"/>
    <property type="evidence" value="ECO:0007669"/>
    <property type="project" value="UniProtKB-UniRule"/>
</dbReference>
<evidence type="ECO:0000256" key="6">
    <source>
        <dbReference type="ARBA" id="ARBA00022989"/>
    </source>
</evidence>
<keyword evidence="5 9" id="KW-0653">Protein transport</keyword>
<sequence>MAFALKIILVIISFILLVLLYLQSGKVKNVGSSIIGTKDVELFENIKHRGNDRILHIITVVLVILFVAISFTLLFI</sequence>
<dbReference type="Pfam" id="PF03840">
    <property type="entry name" value="SecG"/>
    <property type="match status" value="1"/>
</dbReference>
<gene>
    <name evidence="10" type="ORF">HEPPS_03810</name>
</gene>
<keyword evidence="3 9" id="KW-0813">Transport</keyword>
<evidence type="ECO:0000256" key="2">
    <source>
        <dbReference type="ARBA" id="ARBA00008445"/>
    </source>
</evidence>
<dbReference type="NCBIfam" id="TIGR00810">
    <property type="entry name" value="secG"/>
    <property type="match status" value="1"/>
</dbReference>
<keyword evidence="8 9" id="KW-0472">Membrane</keyword>
<evidence type="ECO:0000256" key="9">
    <source>
        <dbReference type="RuleBase" id="RU365087"/>
    </source>
</evidence>
<feature type="transmembrane region" description="Helical" evidence="9">
    <location>
        <begin position="6"/>
        <end position="22"/>
    </location>
</feature>
<keyword evidence="7 9" id="KW-0811">Translocation</keyword>
<evidence type="ECO:0000256" key="8">
    <source>
        <dbReference type="ARBA" id="ARBA00023136"/>
    </source>
</evidence>
<keyword evidence="4 9" id="KW-0812">Transmembrane</keyword>
<comment type="subcellular location">
    <subcellularLocation>
        <location evidence="9">Cell membrane</location>
        <topology evidence="9">Multi-pass membrane protein</topology>
    </subcellularLocation>
    <subcellularLocation>
        <location evidence="1">Membrane</location>
        <topology evidence="1">Multi-pass membrane protein</topology>
    </subcellularLocation>
</comment>
<evidence type="ECO:0000313" key="10">
    <source>
        <dbReference type="EMBL" id="CRX37162.1"/>
    </source>
</evidence>
<dbReference type="GO" id="GO:0015450">
    <property type="term" value="F:protein-transporting ATPase activity"/>
    <property type="evidence" value="ECO:0007669"/>
    <property type="project" value="UniProtKB-UniRule"/>
</dbReference>
<accession>A0A0G7ZLX1</accession>
<protein>
    <recommendedName>
        <fullName evidence="9">Protein-export membrane protein SecG</fullName>
    </recommendedName>
</protein>
<evidence type="ECO:0000256" key="7">
    <source>
        <dbReference type="ARBA" id="ARBA00023010"/>
    </source>
</evidence>
<dbReference type="AlphaFoldDB" id="A0A0G7ZLX1"/>
<evidence type="ECO:0000313" key="11">
    <source>
        <dbReference type="Proteomes" id="UP000242141"/>
    </source>
</evidence>